<keyword evidence="5" id="KW-0125">Carotenoid biosynthesis</keyword>
<dbReference type="Pfam" id="PF00494">
    <property type="entry name" value="SQS_PSY"/>
    <property type="match status" value="1"/>
</dbReference>
<keyword evidence="7" id="KW-0472">Membrane</keyword>
<dbReference type="GO" id="GO:0004311">
    <property type="term" value="F:geranylgeranyl diphosphate synthase activity"/>
    <property type="evidence" value="ECO:0007669"/>
    <property type="project" value="InterPro"/>
</dbReference>
<dbReference type="SFLD" id="SFLDS00005">
    <property type="entry name" value="Isoprenoid_Synthase_Type_I"/>
    <property type="match status" value="1"/>
</dbReference>
<feature type="transmembrane region" description="Helical" evidence="7">
    <location>
        <begin position="119"/>
        <end position="139"/>
    </location>
</feature>
<protein>
    <recommendedName>
        <fullName evidence="3">15-cis-phytoene synthase</fullName>
        <ecNumber evidence="3">2.5.1.32</ecNumber>
    </recommendedName>
</protein>
<feature type="transmembrane region" description="Helical" evidence="7">
    <location>
        <begin position="234"/>
        <end position="252"/>
    </location>
</feature>
<gene>
    <name evidence="8" type="ORF">IFM89_021872</name>
</gene>
<evidence type="ECO:0000256" key="7">
    <source>
        <dbReference type="SAM" id="Phobius"/>
    </source>
</evidence>
<dbReference type="EC" id="2.5.1.32" evidence="3"/>
<keyword evidence="9" id="KW-1185">Reference proteome</keyword>
<name>A0A835LMB6_9MAGN</name>
<dbReference type="OrthoDB" id="6600518at2759"/>
<evidence type="ECO:0000256" key="2">
    <source>
        <dbReference type="ARBA" id="ARBA00006251"/>
    </source>
</evidence>
<dbReference type="InterPro" id="IPR044843">
    <property type="entry name" value="Trans_IPPS_bact-type"/>
</dbReference>
<dbReference type="SUPFAM" id="SSF48576">
    <property type="entry name" value="Terpenoid synthases"/>
    <property type="match status" value="1"/>
</dbReference>
<dbReference type="Proteomes" id="UP000631114">
    <property type="component" value="Unassembled WGS sequence"/>
</dbReference>
<evidence type="ECO:0000256" key="5">
    <source>
        <dbReference type="ARBA" id="ARBA00022746"/>
    </source>
</evidence>
<proteinExistence type="inferred from homology"/>
<dbReference type="PROSITE" id="PS01045">
    <property type="entry name" value="SQUALEN_PHYTOEN_SYN_2"/>
    <property type="match status" value="1"/>
</dbReference>
<dbReference type="CDD" id="cd00683">
    <property type="entry name" value="Trans_IPPS_HH"/>
    <property type="match status" value="1"/>
</dbReference>
<dbReference type="AlphaFoldDB" id="A0A835LMB6"/>
<dbReference type="EMBL" id="JADFTS010000007">
    <property type="protein sequence ID" value="KAF9597787.1"/>
    <property type="molecule type" value="Genomic_DNA"/>
</dbReference>
<evidence type="ECO:0000313" key="8">
    <source>
        <dbReference type="EMBL" id="KAF9597787.1"/>
    </source>
</evidence>
<evidence type="ECO:0000256" key="1">
    <source>
        <dbReference type="ARBA" id="ARBA00001805"/>
    </source>
</evidence>
<evidence type="ECO:0000256" key="3">
    <source>
        <dbReference type="ARBA" id="ARBA00012396"/>
    </source>
</evidence>
<dbReference type="InterPro" id="IPR033904">
    <property type="entry name" value="Trans_IPPS_HH"/>
</dbReference>
<dbReference type="InterPro" id="IPR019845">
    <property type="entry name" value="Squalene/phytoene_synthase_CS"/>
</dbReference>
<dbReference type="GO" id="GO:0046905">
    <property type="term" value="F:15-cis-phytoene synthase activity"/>
    <property type="evidence" value="ECO:0007669"/>
    <property type="project" value="UniProtKB-EC"/>
</dbReference>
<keyword evidence="7" id="KW-1133">Transmembrane helix</keyword>
<evidence type="ECO:0000256" key="6">
    <source>
        <dbReference type="ARBA" id="ARBA00023229"/>
    </source>
</evidence>
<sequence>MCSVFPFSSKTTGIEAGNKRISSHEYRVKYRIVQSSSPNKAKYKPDFHQELMKCRIAHSDLHVREIIDSHSQVQNLSMKDSWTMPESHPTFIEAAYERCGHICAGYDKSYYLGRFLDNILAVVVVGLVNLMYSNFRIFAVAGETKKGNMVNLRTTDQLIDGPSAINVSTAVFDRWEERLQDIFNGRPYDILDAALTDTVHKYPLDIKPFMHLIQGMRMDLTKSRYENFEELYEYCYYVAGAVGMLLVPVWGIQFDSPISIQKIYDAALYMGLANQLTNILRDVGEDASMGRIYLPQDELARFGLSDKDIFSLKVSDEWREFMKFQIERARFYFGLVAEGAAHLDMVYRWPLWATIFLYEKILDAIEDNDYNNLTKKAYVGRTKKLLLLPLAFTRAVSNVATKK</sequence>
<dbReference type="InterPro" id="IPR008949">
    <property type="entry name" value="Isoprenoid_synthase_dom_sf"/>
</dbReference>
<dbReference type="PANTHER" id="PTHR31480">
    <property type="entry name" value="BIFUNCTIONAL LYCOPENE CYCLASE/PHYTOENE SYNTHASE"/>
    <property type="match status" value="1"/>
</dbReference>
<dbReference type="PROSITE" id="PS01044">
    <property type="entry name" value="SQUALEN_PHYTOEN_SYN_1"/>
    <property type="match status" value="1"/>
</dbReference>
<evidence type="ECO:0000313" key="9">
    <source>
        <dbReference type="Proteomes" id="UP000631114"/>
    </source>
</evidence>
<dbReference type="GO" id="GO:0051996">
    <property type="term" value="F:squalene synthase [NAD(P)H] activity"/>
    <property type="evidence" value="ECO:0007669"/>
    <property type="project" value="InterPro"/>
</dbReference>
<comment type="caution">
    <text evidence="8">The sequence shown here is derived from an EMBL/GenBank/DDBJ whole genome shotgun (WGS) entry which is preliminary data.</text>
</comment>
<dbReference type="SFLD" id="SFLDG01212">
    <property type="entry name" value="Phytoene_synthase_like"/>
    <property type="match status" value="1"/>
</dbReference>
<dbReference type="InterPro" id="IPR002060">
    <property type="entry name" value="Squ/phyt_synthse"/>
</dbReference>
<keyword evidence="7" id="KW-0812">Transmembrane</keyword>
<accession>A0A835LMB6</accession>
<keyword evidence="6" id="KW-0414">Isoprene biosynthesis</keyword>
<evidence type="ECO:0000256" key="4">
    <source>
        <dbReference type="ARBA" id="ARBA00022679"/>
    </source>
</evidence>
<organism evidence="8 9">
    <name type="scientific">Coptis chinensis</name>
    <dbReference type="NCBI Taxonomy" id="261450"/>
    <lineage>
        <taxon>Eukaryota</taxon>
        <taxon>Viridiplantae</taxon>
        <taxon>Streptophyta</taxon>
        <taxon>Embryophyta</taxon>
        <taxon>Tracheophyta</taxon>
        <taxon>Spermatophyta</taxon>
        <taxon>Magnoliopsida</taxon>
        <taxon>Ranunculales</taxon>
        <taxon>Ranunculaceae</taxon>
        <taxon>Coptidoideae</taxon>
        <taxon>Coptis</taxon>
    </lineage>
</organism>
<reference evidence="8 9" key="1">
    <citation type="submission" date="2020-10" db="EMBL/GenBank/DDBJ databases">
        <title>The Coptis chinensis genome and diversification of protoberbering-type alkaloids.</title>
        <authorList>
            <person name="Wang B."/>
            <person name="Shu S."/>
            <person name="Song C."/>
            <person name="Liu Y."/>
        </authorList>
    </citation>
    <scope>NUCLEOTIDE SEQUENCE [LARGE SCALE GENOMIC DNA]</scope>
    <source>
        <strain evidence="8">HL-2020</strain>
        <tissue evidence="8">Leaf</tissue>
    </source>
</reference>
<comment type="catalytic activity">
    <reaction evidence="1">
        <text>2 (2E,6E,10E)-geranylgeranyl diphosphate = 15-cis-phytoene + 2 diphosphate</text>
        <dbReference type="Rhea" id="RHEA:34475"/>
        <dbReference type="ChEBI" id="CHEBI:27787"/>
        <dbReference type="ChEBI" id="CHEBI:33019"/>
        <dbReference type="ChEBI" id="CHEBI:58756"/>
        <dbReference type="EC" id="2.5.1.32"/>
    </reaction>
</comment>
<keyword evidence="4" id="KW-0808">Transferase</keyword>
<dbReference type="SFLD" id="SFLDG01018">
    <property type="entry name" value="Squalene/Phytoene_Synthase_Lik"/>
    <property type="match status" value="1"/>
</dbReference>
<comment type="similarity">
    <text evidence="2">Belongs to the phytoene/squalene synthase family.</text>
</comment>
<dbReference type="Gene3D" id="1.10.600.10">
    <property type="entry name" value="Farnesyl Diphosphate Synthase"/>
    <property type="match status" value="1"/>
</dbReference>
<dbReference type="GO" id="GO:0016117">
    <property type="term" value="P:carotenoid biosynthetic process"/>
    <property type="evidence" value="ECO:0007669"/>
    <property type="project" value="UniProtKB-KW"/>
</dbReference>